<reference evidence="1" key="2">
    <citation type="submission" date="2022-01" db="EMBL/GenBank/DDBJ databases">
        <authorList>
            <person name="Zivanovic Y."/>
            <person name="Moreira D."/>
            <person name="Lopez-Garcia P."/>
        </authorList>
    </citation>
    <scope>NUCLEOTIDE SEQUENCE</scope>
    <source>
        <strain evidence="1">G9</strain>
    </source>
</reference>
<dbReference type="InterPro" id="IPR021336">
    <property type="entry name" value="DUF2949"/>
</dbReference>
<protein>
    <submittedName>
        <fullName evidence="1">DUF2949 domain-containing protein</fullName>
    </submittedName>
</protein>
<dbReference type="Proteomes" id="UP001154265">
    <property type="component" value="Unassembled WGS sequence"/>
</dbReference>
<evidence type="ECO:0000313" key="2">
    <source>
        <dbReference type="Proteomes" id="UP001154265"/>
    </source>
</evidence>
<reference evidence="1" key="1">
    <citation type="journal article" date="2022" name="Genome Biol. Evol.">
        <title>A New Gene Family Diagnostic for Intracellular Biomineralization of Amorphous Ca Carbonates by Cyanobacteria.</title>
        <authorList>
            <person name="Benzerara K."/>
            <person name="Duprat E."/>
            <person name="Bitard-Feildel T."/>
            <person name="Caumes G."/>
            <person name="Cassier-Chauvat C."/>
            <person name="Chauvat F."/>
            <person name="Dezi M."/>
            <person name="Diop S.I."/>
            <person name="Gaschignard G."/>
            <person name="Gorgen S."/>
            <person name="Gugger M."/>
            <person name="Lopez-Garcia P."/>
            <person name="Millet M."/>
            <person name="Skouri-Panet F."/>
            <person name="Moreira D."/>
            <person name="Callebaut I."/>
        </authorList>
    </citation>
    <scope>NUCLEOTIDE SEQUENCE</scope>
    <source>
        <strain evidence="1">G9</strain>
    </source>
</reference>
<organism evidence="1 2">
    <name type="scientific">Candidatus Synechococcus calcipolaris G9</name>
    <dbReference type="NCBI Taxonomy" id="1497997"/>
    <lineage>
        <taxon>Bacteria</taxon>
        <taxon>Bacillati</taxon>
        <taxon>Cyanobacteriota</taxon>
        <taxon>Cyanophyceae</taxon>
        <taxon>Synechococcales</taxon>
        <taxon>Synechococcaceae</taxon>
        <taxon>Synechococcus</taxon>
    </lineage>
</organism>
<gene>
    <name evidence="1" type="ORF">L3556_03495</name>
</gene>
<sequence>MQTPRWTRLIEFLQRDLALPNAAITFGLKHCEEKVNLLPIVLWQYGLVSLEQLDRIFDWMEASHL</sequence>
<dbReference type="Pfam" id="PF11165">
    <property type="entry name" value="DUF2949"/>
    <property type="match status" value="1"/>
</dbReference>
<keyword evidence="2" id="KW-1185">Reference proteome</keyword>
<evidence type="ECO:0000313" key="1">
    <source>
        <dbReference type="EMBL" id="MDG2990001.1"/>
    </source>
</evidence>
<comment type="caution">
    <text evidence="1">The sequence shown here is derived from an EMBL/GenBank/DDBJ whole genome shotgun (WGS) entry which is preliminary data.</text>
</comment>
<accession>A0ABT6EW42</accession>
<dbReference type="EMBL" id="JAKKUT010000002">
    <property type="protein sequence ID" value="MDG2990001.1"/>
    <property type="molecule type" value="Genomic_DNA"/>
</dbReference>
<dbReference type="RefSeq" id="WP_277865924.1">
    <property type="nucleotide sequence ID" value="NZ_JAKKUT010000002.1"/>
</dbReference>
<name>A0ABT6EW42_9SYNE</name>
<proteinExistence type="predicted"/>